<dbReference type="EMBL" id="WSEL01000009">
    <property type="protein sequence ID" value="MVQ32604.1"/>
    <property type="molecule type" value="Genomic_DNA"/>
</dbReference>
<evidence type="ECO:0000256" key="1">
    <source>
        <dbReference type="ARBA" id="ARBA00006987"/>
    </source>
</evidence>
<comment type="similarity">
    <text evidence="1">Belongs to the UPF0065 (bug) family.</text>
</comment>
<proteinExistence type="inferred from homology"/>
<dbReference type="CDD" id="cd13578">
    <property type="entry name" value="PBP2_Bug27"/>
    <property type="match status" value="1"/>
</dbReference>
<dbReference type="PANTHER" id="PTHR42928">
    <property type="entry name" value="TRICARBOXYLATE-BINDING PROTEIN"/>
    <property type="match status" value="1"/>
</dbReference>
<dbReference type="InterPro" id="IPR006311">
    <property type="entry name" value="TAT_signal"/>
</dbReference>
<dbReference type="Gene3D" id="3.40.190.10">
    <property type="entry name" value="Periplasmic binding protein-like II"/>
    <property type="match status" value="1"/>
</dbReference>
<dbReference type="PROSITE" id="PS51318">
    <property type="entry name" value="TAT"/>
    <property type="match status" value="1"/>
</dbReference>
<dbReference type="Pfam" id="PF03401">
    <property type="entry name" value="TctC"/>
    <property type="match status" value="1"/>
</dbReference>
<reference evidence="2 3" key="1">
    <citation type="submission" date="2019-12" db="EMBL/GenBank/DDBJ databases">
        <authorList>
            <person name="Huq M.A."/>
        </authorList>
    </citation>
    <scope>NUCLEOTIDE SEQUENCE [LARGE SCALE GENOMIC DNA]</scope>
    <source>
        <strain evidence="2 3">MAH-25</strain>
    </source>
</reference>
<gene>
    <name evidence="2" type="ORF">GON04_24325</name>
</gene>
<evidence type="ECO:0000313" key="2">
    <source>
        <dbReference type="EMBL" id="MVQ32604.1"/>
    </source>
</evidence>
<sequence length="328" mass="34090">MTDLTRRDLLAFTAGAACVGTLPGTALAQPVYPNRPLRLIVPFPPSGSTDIVARTVAERLGAALGQNVIVDNKPGATGAIGLEALARAEADGHVIGLGTIGSIAINPAVNRKLAWDPVRDFAPVGYIGSTPFALIVRPDLKARTVPEFIALARQQPGAVTYATGGNGGSQHVAGVLLEDLAGVSLRQIPYKGSGPALIDLMGGQVDAMIEPAVSAAPHIRSGKVRALALTGAQRSASFPGVPVVGETVPGYDVSAWFALFAPKQTPPAAIARLNRELGQILRDPQVIDRLGQAGVEVAPGSPEQLATYLGHELEKWQRVVKKANITAE</sequence>
<organism evidence="2 3">
    <name type="scientific">Ramlibacter pinisoli</name>
    <dbReference type="NCBI Taxonomy" id="2682844"/>
    <lineage>
        <taxon>Bacteria</taxon>
        <taxon>Pseudomonadati</taxon>
        <taxon>Pseudomonadota</taxon>
        <taxon>Betaproteobacteria</taxon>
        <taxon>Burkholderiales</taxon>
        <taxon>Comamonadaceae</taxon>
        <taxon>Ramlibacter</taxon>
    </lineage>
</organism>
<keyword evidence="3" id="KW-1185">Reference proteome</keyword>
<dbReference type="RefSeq" id="WP_157400542.1">
    <property type="nucleotide sequence ID" value="NZ_WSEL01000009.1"/>
</dbReference>
<dbReference type="SUPFAM" id="SSF53850">
    <property type="entry name" value="Periplasmic binding protein-like II"/>
    <property type="match status" value="1"/>
</dbReference>
<dbReference type="InterPro" id="IPR042100">
    <property type="entry name" value="Bug_dom1"/>
</dbReference>
<protein>
    <submittedName>
        <fullName evidence="2">Tripartite tricarboxylate transporter substrate binding protein</fullName>
    </submittedName>
</protein>
<evidence type="ECO:0000313" key="3">
    <source>
        <dbReference type="Proteomes" id="UP000469385"/>
    </source>
</evidence>
<dbReference type="Proteomes" id="UP000469385">
    <property type="component" value="Unassembled WGS sequence"/>
</dbReference>
<name>A0A6N8J038_9BURK</name>
<dbReference type="PANTHER" id="PTHR42928:SF5">
    <property type="entry name" value="BLR1237 PROTEIN"/>
    <property type="match status" value="1"/>
</dbReference>
<comment type="caution">
    <text evidence="2">The sequence shown here is derived from an EMBL/GenBank/DDBJ whole genome shotgun (WGS) entry which is preliminary data.</text>
</comment>
<dbReference type="InterPro" id="IPR005064">
    <property type="entry name" value="BUG"/>
</dbReference>
<dbReference type="PIRSF" id="PIRSF017082">
    <property type="entry name" value="YflP"/>
    <property type="match status" value="1"/>
</dbReference>
<dbReference type="AlphaFoldDB" id="A0A6N8J038"/>
<dbReference type="Gene3D" id="3.40.190.150">
    <property type="entry name" value="Bordetella uptake gene, domain 1"/>
    <property type="match status" value="1"/>
</dbReference>
<accession>A0A6N8J038</accession>